<evidence type="ECO:0000313" key="1">
    <source>
        <dbReference type="EMBL" id="MBB3984802.1"/>
    </source>
</evidence>
<evidence type="ECO:0000313" key="2">
    <source>
        <dbReference type="Proteomes" id="UP000541426"/>
    </source>
</evidence>
<name>A0A7W6DL54_9RHOB</name>
<accession>A0A7W6DL54</accession>
<sequence>MTRAAGDGAHRTGDFNVQVTEFNAAGTASGMDIQRVGFTQDRAEAEGDLC</sequence>
<gene>
    <name evidence="1" type="ORF">GGQ68_001118</name>
</gene>
<dbReference type="EMBL" id="JACIEJ010000002">
    <property type="protein sequence ID" value="MBB3984802.1"/>
    <property type="molecule type" value="Genomic_DNA"/>
</dbReference>
<comment type="caution">
    <text evidence="1">The sequence shown here is derived from an EMBL/GenBank/DDBJ whole genome shotgun (WGS) entry which is preliminary data.</text>
</comment>
<dbReference type="AlphaFoldDB" id="A0A7W6DL54"/>
<dbReference type="Proteomes" id="UP000541426">
    <property type="component" value="Unassembled WGS sequence"/>
</dbReference>
<keyword evidence="2" id="KW-1185">Reference proteome</keyword>
<dbReference type="RefSeq" id="WP_183963731.1">
    <property type="nucleotide sequence ID" value="NZ_BAABBZ010000014.1"/>
</dbReference>
<organism evidence="1 2">
    <name type="scientific">Sagittula marina</name>
    <dbReference type="NCBI Taxonomy" id="943940"/>
    <lineage>
        <taxon>Bacteria</taxon>
        <taxon>Pseudomonadati</taxon>
        <taxon>Pseudomonadota</taxon>
        <taxon>Alphaproteobacteria</taxon>
        <taxon>Rhodobacterales</taxon>
        <taxon>Roseobacteraceae</taxon>
        <taxon>Sagittula</taxon>
    </lineage>
</organism>
<reference evidence="1 2" key="1">
    <citation type="submission" date="2020-08" db="EMBL/GenBank/DDBJ databases">
        <title>Genomic Encyclopedia of Type Strains, Phase IV (KMG-IV): sequencing the most valuable type-strain genomes for metagenomic binning, comparative biology and taxonomic classification.</title>
        <authorList>
            <person name="Goeker M."/>
        </authorList>
    </citation>
    <scope>NUCLEOTIDE SEQUENCE [LARGE SCALE GENOMIC DNA]</scope>
    <source>
        <strain evidence="1 2">DSM 102235</strain>
    </source>
</reference>
<protein>
    <submittedName>
        <fullName evidence="1">Uncharacterized protein</fullName>
    </submittedName>
</protein>
<proteinExistence type="predicted"/>